<evidence type="ECO:0000313" key="2">
    <source>
        <dbReference type="Proteomes" id="UP000241463"/>
    </source>
</evidence>
<dbReference type="GeneID" id="54988556"/>
<dbReference type="EMBL" id="MG765277">
    <property type="protein sequence ID" value="AUV60007.1"/>
    <property type="molecule type" value="Genomic_DNA"/>
</dbReference>
<dbReference type="RefSeq" id="YP_009798111.1">
    <property type="nucleotide sequence ID" value="NC_047924.1"/>
</dbReference>
<protein>
    <submittedName>
        <fullName evidence="1">Uncharacterized protein</fullName>
    </submittedName>
</protein>
<keyword evidence="2" id="KW-1185">Reference proteome</keyword>
<name>A0A2K9VCR3_9CAUD</name>
<dbReference type="Proteomes" id="UP000241463">
    <property type="component" value="Segment"/>
</dbReference>
<sequence length="64" mass="6743">MAYYDKAASDALKAKFSDLAKPTGADFSSLVDYIDSGLKVLDDQTTTSTTTVAPTTTSTTTSKQ</sequence>
<reference evidence="1 2" key="1">
    <citation type="submission" date="2018-01" db="EMBL/GenBank/DDBJ databases">
        <title>Lactobacillus phages that infect wine-derived L. plantarum strains.</title>
        <authorList>
            <person name="Kyrkou I."/>
            <person name="Hestbjerg Hansen L."/>
        </authorList>
    </citation>
    <scope>NUCLEOTIDE SEQUENCE [LARGE SCALE GENOMIC DNA]</scope>
</reference>
<accession>A0A2K9VCR3</accession>
<organism evidence="1 2">
    <name type="scientific">Lactobacillus phage Bacchae</name>
    <dbReference type="NCBI Taxonomy" id="2079429"/>
    <lineage>
        <taxon>Viruses</taxon>
        <taxon>Duplodnaviria</taxon>
        <taxon>Heunggongvirae</taxon>
        <taxon>Uroviricota</taxon>
        <taxon>Caudoviricetes</taxon>
        <taxon>Herelleviridae</taxon>
        <taxon>Harbinvirus</taxon>
        <taxon>Harbinvirus bacchae</taxon>
    </lineage>
</organism>
<evidence type="ECO:0000313" key="1">
    <source>
        <dbReference type="EMBL" id="AUV60007.1"/>
    </source>
</evidence>
<proteinExistence type="predicted"/>
<dbReference type="KEGG" id="vg:54988556"/>